<gene>
    <name evidence="3" type="ORF">EJ997_00575</name>
</gene>
<dbReference type="PANTHER" id="PTHR42915:SF1">
    <property type="entry name" value="PEPTIDOGLYCAN BETA-N-ACETYLMURAMIDASE NAMZ"/>
    <property type="match status" value="1"/>
</dbReference>
<feature type="domain" description="Peptidoglycan beta-N-acetylmuramidase NamZ N-terminal" evidence="1">
    <location>
        <begin position="37"/>
        <end position="236"/>
    </location>
</feature>
<evidence type="ECO:0000259" key="1">
    <source>
        <dbReference type="Pfam" id="PF07075"/>
    </source>
</evidence>
<dbReference type="InterPro" id="IPR008302">
    <property type="entry name" value="NamZ"/>
</dbReference>
<evidence type="ECO:0000313" key="3">
    <source>
        <dbReference type="EMBL" id="AZQ76037.1"/>
    </source>
</evidence>
<dbReference type="Pfam" id="PF07075">
    <property type="entry name" value="NamZ_N"/>
    <property type="match status" value="1"/>
</dbReference>
<dbReference type="OrthoDB" id="9801061at2"/>
<dbReference type="Gene3D" id="3.90.1150.140">
    <property type="match status" value="1"/>
</dbReference>
<dbReference type="InterPro" id="IPR048503">
    <property type="entry name" value="NamZ_C"/>
</dbReference>
<dbReference type="EMBL" id="CP034593">
    <property type="protein sequence ID" value="AZQ76037.1"/>
    <property type="molecule type" value="Genomic_DNA"/>
</dbReference>
<dbReference type="Proteomes" id="UP000280344">
    <property type="component" value="Chromosome"/>
</dbReference>
<evidence type="ECO:0000313" key="4">
    <source>
        <dbReference type="Proteomes" id="UP000280344"/>
    </source>
</evidence>
<dbReference type="Pfam" id="PF20732">
    <property type="entry name" value="NamZ_C"/>
    <property type="match status" value="1"/>
</dbReference>
<dbReference type="PANTHER" id="PTHR42915">
    <property type="entry name" value="HYPOTHETICAL 460 KDA PROTEIN IN FEUA-SIGW INTERGENIC REGION [PRECURSOR]"/>
    <property type="match status" value="1"/>
</dbReference>
<accession>A0A3S9PUK7</accession>
<dbReference type="Gene3D" id="3.40.50.12170">
    <property type="entry name" value="Uncharacterised protein PF07075, DUF1343"/>
    <property type="match status" value="1"/>
</dbReference>
<evidence type="ECO:0000259" key="2">
    <source>
        <dbReference type="Pfam" id="PF20732"/>
    </source>
</evidence>
<dbReference type="RefSeq" id="WP_126702846.1">
    <property type="nucleotide sequence ID" value="NZ_CP034593.1"/>
</dbReference>
<dbReference type="PIRSF" id="PIRSF016719">
    <property type="entry name" value="UCP016719"/>
    <property type="match status" value="1"/>
</dbReference>
<reference evidence="3 4" key="1">
    <citation type="submission" date="2018-12" db="EMBL/GenBank/DDBJ databases">
        <title>Complete genome sequence of Flaviflexus sp. H23T48.</title>
        <authorList>
            <person name="Bae J.-W."/>
            <person name="Lee J.-Y."/>
        </authorList>
    </citation>
    <scope>NUCLEOTIDE SEQUENCE [LARGE SCALE GENOMIC DNA]</scope>
    <source>
        <strain evidence="3 4">H23T48</strain>
    </source>
</reference>
<dbReference type="GO" id="GO:0033922">
    <property type="term" value="F:peptidoglycan beta-N-acetylmuramidase activity"/>
    <property type="evidence" value="ECO:0007669"/>
    <property type="project" value="InterPro"/>
</dbReference>
<feature type="domain" description="Peptidoglycan beta-N-acetylmuramidase NamZ C-terminal" evidence="2">
    <location>
        <begin position="240"/>
        <end position="378"/>
    </location>
</feature>
<dbReference type="KEGG" id="flh:EJ997_00575"/>
<dbReference type="AlphaFoldDB" id="A0A3S9PUK7"/>
<dbReference type="InterPro" id="IPR048502">
    <property type="entry name" value="NamZ_N"/>
</dbReference>
<name>A0A3S9PUK7_9ACTO</name>
<organism evidence="3 4">
    <name type="scientific">Flaviflexus ciconiae</name>
    <dbReference type="NCBI Taxonomy" id="2496867"/>
    <lineage>
        <taxon>Bacteria</taxon>
        <taxon>Bacillati</taxon>
        <taxon>Actinomycetota</taxon>
        <taxon>Actinomycetes</taxon>
        <taxon>Actinomycetales</taxon>
        <taxon>Actinomycetaceae</taxon>
        <taxon>Flaviflexus</taxon>
    </lineage>
</organism>
<proteinExistence type="predicted"/>
<keyword evidence="4" id="KW-1185">Reference proteome</keyword>
<protein>
    <submittedName>
        <fullName evidence="3">DUF1343 domain-containing protein</fullName>
    </submittedName>
</protein>
<sequence>MSDAGAVDWEPDAIVRVLTGLERLLADPTLVPGERWALLTNDTAVTADLVSAKNALNGTGQLRALLAPEHGLHGTAQAGFTEQDATDSATGLPIIDVYAAESSDIANALREMRVDAVIADIQDVGTRYYTYAATVIDVMTASIQAGIPFYVLDRPNPLNGVTREGPGLEPDFASLVGRLDVPIRHGLTLGELAQHAARSAGIQLPSVIRMEGWGRSMTWADTGLPWVMPSPNLPTTDTALVYPGTALFEGTTLSEGRGTTRPFEIVGAPWLTASYAASLNALGLPGVAFREARFVPTFSKHRGEVCVGVQVHVLDPGLFEPVRTGVEMLMLAANLGEGFGWLTPPDIGLGAQHFIDKLWGASSLREAIPGARQVSDVMAPITRGNMGELLY</sequence>